<keyword evidence="1" id="KW-0732">Signal</keyword>
<dbReference type="EMBL" id="BOON01000028">
    <property type="protein sequence ID" value="GII23436.1"/>
    <property type="molecule type" value="Genomic_DNA"/>
</dbReference>
<evidence type="ECO:0000313" key="3">
    <source>
        <dbReference type="Proteomes" id="UP000599074"/>
    </source>
</evidence>
<dbReference type="PROSITE" id="PS51257">
    <property type="entry name" value="PROKAR_LIPOPROTEIN"/>
    <property type="match status" value="1"/>
</dbReference>
<gene>
    <name evidence="2" type="ORF">Pme01_30330</name>
</gene>
<feature type="signal peptide" evidence="1">
    <location>
        <begin position="1"/>
        <end position="28"/>
    </location>
</feature>
<dbReference type="AlphaFoldDB" id="A0A8J3X151"/>
<dbReference type="Proteomes" id="UP000599074">
    <property type="component" value="Unassembled WGS sequence"/>
</dbReference>
<dbReference type="RefSeq" id="WP_168115880.1">
    <property type="nucleotide sequence ID" value="NZ_BOON01000028.1"/>
</dbReference>
<name>A0A8J3X151_9ACTN</name>
<comment type="caution">
    <text evidence="2">The sequence shown here is derived from an EMBL/GenBank/DDBJ whole genome shotgun (WGS) entry which is preliminary data.</text>
</comment>
<organism evidence="2 3">
    <name type="scientific">Planosporangium mesophilum</name>
    <dbReference type="NCBI Taxonomy" id="689768"/>
    <lineage>
        <taxon>Bacteria</taxon>
        <taxon>Bacillati</taxon>
        <taxon>Actinomycetota</taxon>
        <taxon>Actinomycetes</taxon>
        <taxon>Micromonosporales</taxon>
        <taxon>Micromonosporaceae</taxon>
        <taxon>Planosporangium</taxon>
    </lineage>
</organism>
<sequence>MRSLTIGTLALALTGALLLTSGCTGRGADGVNVAASNPTSTVAPSPTGTPAKDDLVAALKRTQAAPYRYTVESNLPENSSVSATGAFDPVGKVLDVTTTTTGGTAAGTTQRIVVGADTYLRPGGAKTWVHMDLSRVKKDNLLAYFDMTDPTGLATFTSALGFVERGGPHAYSGNFDPVSSDEFLPLGSHALFVFAGMAPFTATTDDQGRVVSIHIELPQRDGPKLVMTTTLSEHGKPLPITAPARANVQEAGDFVYR</sequence>
<keyword evidence="3" id="KW-1185">Reference proteome</keyword>
<dbReference type="Gene3D" id="2.50.20.20">
    <property type="match status" value="1"/>
</dbReference>
<evidence type="ECO:0008006" key="4">
    <source>
        <dbReference type="Google" id="ProtNLM"/>
    </source>
</evidence>
<evidence type="ECO:0000256" key="1">
    <source>
        <dbReference type="SAM" id="SignalP"/>
    </source>
</evidence>
<reference evidence="2" key="1">
    <citation type="submission" date="2021-01" db="EMBL/GenBank/DDBJ databases">
        <title>Whole genome shotgun sequence of Planosporangium mesophilum NBRC 109066.</title>
        <authorList>
            <person name="Komaki H."/>
            <person name="Tamura T."/>
        </authorList>
    </citation>
    <scope>NUCLEOTIDE SEQUENCE</scope>
    <source>
        <strain evidence="2">NBRC 109066</strain>
    </source>
</reference>
<feature type="chain" id="PRO_5035182831" description="Lipoprotein" evidence="1">
    <location>
        <begin position="29"/>
        <end position="257"/>
    </location>
</feature>
<protein>
    <recommendedName>
        <fullName evidence="4">Lipoprotein</fullName>
    </recommendedName>
</protein>
<evidence type="ECO:0000313" key="2">
    <source>
        <dbReference type="EMBL" id="GII23436.1"/>
    </source>
</evidence>
<proteinExistence type="predicted"/>
<accession>A0A8J3X151</accession>